<feature type="region of interest" description="Disordered" evidence="1">
    <location>
        <begin position="119"/>
        <end position="140"/>
    </location>
</feature>
<accession>A0A139IRM3</accession>
<gene>
    <name evidence="2" type="ORF">AC579_5702</name>
</gene>
<evidence type="ECO:0000256" key="1">
    <source>
        <dbReference type="SAM" id="MobiDB-lite"/>
    </source>
</evidence>
<reference evidence="2 3" key="1">
    <citation type="submission" date="2015-07" db="EMBL/GenBank/DDBJ databases">
        <title>Comparative genomics of the Sigatoka disease complex on banana suggests a link between parallel evolutionary changes in Pseudocercospora fijiensis and Pseudocercospora eumusae and increased virulence on the banana host.</title>
        <authorList>
            <person name="Chang T.-C."/>
            <person name="Salvucci A."/>
            <person name="Crous P.W."/>
            <person name="Stergiopoulos I."/>
        </authorList>
    </citation>
    <scope>NUCLEOTIDE SEQUENCE [LARGE SCALE GENOMIC DNA]</scope>
    <source>
        <strain evidence="2 3">CBS 116634</strain>
    </source>
</reference>
<dbReference type="AlphaFoldDB" id="A0A139IRM3"/>
<feature type="compositionally biased region" description="Basic and acidic residues" evidence="1">
    <location>
        <begin position="266"/>
        <end position="304"/>
    </location>
</feature>
<feature type="compositionally biased region" description="Polar residues" evidence="1">
    <location>
        <begin position="254"/>
        <end position="264"/>
    </location>
</feature>
<evidence type="ECO:0000313" key="3">
    <source>
        <dbReference type="Proteomes" id="UP000073492"/>
    </source>
</evidence>
<name>A0A139IRM3_9PEZI</name>
<feature type="region of interest" description="Disordered" evidence="1">
    <location>
        <begin position="188"/>
        <end position="304"/>
    </location>
</feature>
<keyword evidence="3" id="KW-1185">Reference proteome</keyword>
<sequence>MCKLRTQRFQCDHAYFHRVSACLRRRSPQNDYACSNINVLPTMKLRSFCPPCSKRKWADSFWREYKEVETRCGADSQAAQELYSEFERACDALDKLCSRDQPFWSKMPMEDYVAAGGTMEDTKTHEHGAKSEKQKRKRAESSLYYLRRRQSNFKAAVVTAPSKGLVEKAEATDRDLLQQHFARTTISATHKPVETIDSLDDTDSGDQKAEECAADSSSAESNARSAADMPRRQEVLPNQSPFGETDSLPVMASSPVTQKSQNYHSIRHDSVMRAAEGKQAAEGKHGQSKPDDTRYMLRSLTHEK</sequence>
<feature type="compositionally biased region" description="Low complexity" evidence="1">
    <location>
        <begin position="214"/>
        <end position="227"/>
    </location>
</feature>
<comment type="caution">
    <text evidence="2">The sequence shown here is derived from an EMBL/GenBank/DDBJ whole genome shotgun (WGS) entry which is preliminary data.</text>
</comment>
<protein>
    <submittedName>
        <fullName evidence="2">Uncharacterized protein</fullName>
    </submittedName>
</protein>
<feature type="compositionally biased region" description="Basic and acidic residues" evidence="1">
    <location>
        <begin position="120"/>
        <end position="132"/>
    </location>
</feature>
<evidence type="ECO:0000313" key="2">
    <source>
        <dbReference type="EMBL" id="KXT17421.1"/>
    </source>
</evidence>
<proteinExistence type="predicted"/>
<organism evidence="2 3">
    <name type="scientific">Pseudocercospora musae</name>
    <dbReference type="NCBI Taxonomy" id="113226"/>
    <lineage>
        <taxon>Eukaryota</taxon>
        <taxon>Fungi</taxon>
        <taxon>Dikarya</taxon>
        <taxon>Ascomycota</taxon>
        <taxon>Pezizomycotina</taxon>
        <taxon>Dothideomycetes</taxon>
        <taxon>Dothideomycetidae</taxon>
        <taxon>Mycosphaerellales</taxon>
        <taxon>Mycosphaerellaceae</taxon>
        <taxon>Pseudocercospora</taxon>
    </lineage>
</organism>
<dbReference type="Proteomes" id="UP000073492">
    <property type="component" value="Unassembled WGS sequence"/>
</dbReference>
<dbReference type="OrthoDB" id="3650355at2759"/>
<dbReference type="EMBL" id="LFZO01000020">
    <property type="protein sequence ID" value="KXT17421.1"/>
    <property type="molecule type" value="Genomic_DNA"/>
</dbReference>